<feature type="domain" description="Nrap protein" evidence="14">
    <location>
        <begin position="533"/>
        <end position="692"/>
    </location>
</feature>
<dbReference type="STRING" id="43041.A0A182K7F9"/>
<feature type="compositionally biased region" description="Basic residues" evidence="11">
    <location>
        <begin position="85"/>
        <end position="96"/>
    </location>
</feature>
<dbReference type="Pfam" id="PF03813">
    <property type="entry name" value="Nrap"/>
    <property type="match status" value="1"/>
</dbReference>
<dbReference type="PANTHER" id="PTHR17972:SF0">
    <property type="entry name" value="NUCLEOLAR PROTEIN 6"/>
    <property type="match status" value="1"/>
</dbReference>
<feature type="compositionally biased region" description="Acidic residues" evidence="11">
    <location>
        <begin position="41"/>
        <end position="53"/>
    </location>
</feature>
<dbReference type="EnsemblMetazoa" id="ACHR006694-RA">
    <property type="protein sequence ID" value="ACHR006694-PA"/>
    <property type="gene ID" value="ACHR006694"/>
</dbReference>
<dbReference type="GO" id="GO:0006364">
    <property type="term" value="P:rRNA processing"/>
    <property type="evidence" value="ECO:0007669"/>
    <property type="project" value="TreeGrafter"/>
</dbReference>
<feature type="domain" description="Nrap protein" evidence="12">
    <location>
        <begin position="242"/>
        <end position="389"/>
    </location>
</feature>
<dbReference type="FunFam" id="1.10.1410.10:FF:000005">
    <property type="entry name" value="Nucleolar protein 6"/>
    <property type="match status" value="1"/>
</dbReference>
<comment type="subcellular location">
    <subcellularLocation>
        <location evidence="1">Chromosome</location>
    </subcellularLocation>
    <subcellularLocation>
        <location evidence="2 10">Nucleus</location>
        <location evidence="2 10">Nucleolus</location>
    </subcellularLocation>
</comment>
<keyword evidence="19" id="KW-1185">Reference proteome</keyword>
<evidence type="ECO:0000259" key="14">
    <source>
        <dbReference type="Pfam" id="PF17404"/>
    </source>
</evidence>
<dbReference type="Gene3D" id="3.30.70.3030">
    <property type="match status" value="1"/>
</dbReference>
<evidence type="ECO:0000259" key="17">
    <source>
        <dbReference type="Pfam" id="PF17407"/>
    </source>
</evidence>
<dbReference type="GO" id="GO:0034456">
    <property type="term" value="C:UTP-C complex"/>
    <property type="evidence" value="ECO:0007669"/>
    <property type="project" value="TreeGrafter"/>
</dbReference>
<sequence length="1195" mass="137208">MNRVKKKSNGNLVLLKKKKSKKQHVPVESDNDSYDSMVDNGTDEDDDNDDDGEAYGAGRNGTAAADENDSMDSGLESGALVRAPKPSKKGSKALKRKVNDQEDEEAHRKRLKAMKELYKPPTVEELNRLKETENYYHSNLFRMQTEELLKEVRVSTKVGRFMQVWVEEFKDFLQTIEDGANDRWLHEQDYDGVQFPLQFAGLEHVEEVLGKERFRYMQQRHVRVIGGCDNLLRTSFGKPLVVDVLLVMPEKCLHKEDYLNLRYHAKRAHYLCTVAERLLQRSENEKIVSNVRFEPLKGDRLKPVLVMEPADERFARKVHFQLHVVADSSKFPKKRFLPHRNNVRPVLIGQNESVSAEEYEQFPTPHYNASILYDIRLVKNVELLESIIQSDSVREAIVLLKVWVRQRHFDRGRYGFDGALITFYIAQLLQSKRIYLNMSSYQIIRLFWNQLAGSSWDKEGISFDQSSRETLASFFRYYDVVFLDPLGTLNLTANLPVDLYRRVRHESALAIRLLDNSKINSFMALFLASYPSFAQYDHILTVNNSQLIVDTIESFAENVDKLDYFGDALALFTRMVERLIRKGLGARVSYLVPLAGTLNSTECLMTVKPRLVLGISLNGAEAFNLVDKGPEAIDAVASEAFRAFWHGKAELRRFKDGSITESCVWGEASHPIGQKRLIVRTIVLFLLQAHFDIPEQKIAYLAEQFEAAITPYPAQLVHETIEERSLAVIRTFDSLGRIMRDLDDLPLTINAILGTDPVFRYTDPDPPRPNARVVRSANGQMVFLSAKPVHATIQLEASGKWPADLEAIRRLKTAFYLRISDRIRSVREMDARPLAQAYNDYLDVFYEKYLFRFEIIHQREISILREYLSENKVTRLQRDNDESIALEMRATILPKLTGILHGLHQQYFSFGSVASIAKRWLYSQMIDPYLWPDECTELLLAALYLNQPLQPPIQPQTGFLRWLQFIASTDWSKEMIVVNLNDEIASATIDELEKQFFERRQTFPPLTIVTPCDGGKYGLFGRRAPTIEILNRVTLLAQAAVQLIETNFRTLQNKIQDFFTPSLEGYNVIIHLGTKIITRIGIRNSYEIGTYKKPGVSMQSAQKEPAAGLDPVRFYLQELREAYRQFAIFFYDPCGGERIAVLWRPQALEEKPFTTSNVNGRKFTADGTLQLNVDALLRDFEILGEGLVSRVERVQ</sequence>
<dbReference type="Gene3D" id="1.10.1410.10">
    <property type="match status" value="2"/>
</dbReference>
<dbReference type="Pfam" id="PF17405">
    <property type="entry name" value="Nrap_D4"/>
    <property type="match status" value="1"/>
</dbReference>
<dbReference type="InterPro" id="IPR035369">
    <property type="entry name" value="Nrap_D4"/>
</dbReference>
<dbReference type="InterPro" id="IPR035368">
    <property type="entry name" value="Nrap_D3"/>
</dbReference>
<feature type="domain" description="Nrap protein" evidence="13">
    <location>
        <begin position="393"/>
        <end position="528"/>
    </location>
</feature>
<evidence type="ECO:0000259" key="13">
    <source>
        <dbReference type="Pfam" id="PF17403"/>
    </source>
</evidence>
<evidence type="ECO:0000256" key="11">
    <source>
        <dbReference type="SAM" id="MobiDB-lite"/>
    </source>
</evidence>
<comment type="similarity">
    <text evidence="3 10">Belongs to the NRAP family.</text>
</comment>
<dbReference type="GO" id="GO:0032545">
    <property type="term" value="C:CURI complex"/>
    <property type="evidence" value="ECO:0007669"/>
    <property type="project" value="TreeGrafter"/>
</dbReference>
<dbReference type="GO" id="GO:0006409">
    <property type="term" value="P:tRNA export from nucleus"/>
    <property type="evidence" value="ECO:0007669"/>
    <property type="project" value="TreeGrafter"/>
</dbReference>
<evidence type="ECO:0000259" key="16">
    <source>
        <dbReference type="Pfam" id="PF17406"/>
    </source>
</evidence>
<dbReference type="InterPro" id="IPR035371">
    <property type="entry name" value="Nrap_D6"/>
</dbReference>
<protein>
    <recommendedName>
        <fullName evidence="4 10">Nucleolar protein 6</fullName>
    </recommendedName>
</protein>
<evidence type="ECO:0000256" key="7">
    <source>
        <dbReference type="ARBA" id="ARBA00023242"/>
    </source>
</evidence>
<evidence type="ECO:0000313" key="19">
    <source>
        <dbReference type="Proteomes" id="UP000075881"/>
    </source>
</evidence>
<dbReference type="GO" id="GO:0032040">
    <property type="term" value="C:small-subunit processome"/>
    <property type="evidence" value="ECO:0007669"/>
    <property type="project" value="TreeGrafter"/>
</dbReference>
<dbReference type="GO" id="GO:0003723">
    <property type="term" value="F:RNA binding"/>
    <property type="evidence" value="ECO:0007669"/>
    <property type="project" value="UniProtKB-KW"/>
</dbReference>
<reference evidence="19" key="1">
    <citation type="submission" date="2013-03" db="EMBL/GenBank/DDBJ databases">
        <title>The Genome Sequence of Anopheles christyi ACHKN1017.</title>
        <authorList>
            <consortium name="The Broad Institute Genomics Platform"/>
            <person name="Neafsey D.E."/>
            <person name="Besansky N."/>
            <person name="Walker B."/>
            <person name="Young S.K."/>
            <person name="Zeng Q."/>
            <person name="Gargeya S."/>
            <person name="Fitzgerald M."/>
            <person name="Haas B."/>
            <person name="Abouelleil A."/>
            <person name="Allen A.W."/>
            <person name="Alvarado L."/>
            <person name="Arachchi H.M."/>
            <person name="Berlin A.M."/>
            <person name="Chapman S.B."/>
            <person name="Gainer-Dewar J."/>
            <person name="Goldberg J."/>
            <person name="Griggs A."/>
            <person name="Gujja S."/>
            <person name="Hansen M."/>
            <person name="Howarth C."/>
            <person name="Imamovic A."/>
            <person name="Ireland A."/>
            <person name="Larimer J."/>
            <person name="McCowan C."/>
            <person name="Murphy C."/>
            <person name="Pearson M."/>
            <person name="Poon T.W."/>
            <person name="Priest M."/>
            <person name="Roberts A."/>
            <person name="Saif S."/>
            <person name="Shea T."/>
            <person name="Sisk P."/>
            <person name="Sykes S."/>
            <person name="Wortman J."/>
            <person name="Nusbaum C."/>
            <person name="Birren B."/>
        </authorList>
    </citation>
    <scope>NUCLEOTIDE SEQUENCE [LARGE SCALE GENOMIC DNA]</scope>
    <source>
        <strain evidence="19">ACHKN1017</strain>
    </source>
</reference>
<accession>A0A182K7F9</accession>
<organism evidence="18 19">
    <name type="scientific">Anopheles christyi</name>
    <dbReference type="NCBI Taxonomy" id="43041"/>
    <lineage>
        <taxon>Eukaryota</taxon>
        <taxon>Metazoa</taxon>
        <taxon>Ecdysozoa</taxon>
        <taxon>Arthropoda</taxon>
        <taxon>Hexapoda</taxon>
        <taxon>Insecta</taxon>
        <taxon>Pterygota</taxon>
        <taxon>Neoptera</taxon>
        <taxon>Endopterygota</taxon>
        <taxon>Diptera</taxon>
        <taxon>Nematocera</taxon>
        <taxon>Culicoidea</taxon>
        <taxon>Culicidae</taxon>
        <taxon>Anophelinae</taxon>
        <taxon>Anopheles</taxon>
    </lineage>
</organism>
<feature type="compositionally biased region" description="Basic residues" evidence="11">
    <location>
        <begin position="15"/>
        <end position="24"/>
    </location>
</feature>
<feature type="domain" description="Nrap protein" evidence="17">
    <location>
        <begin position="1063"/>
        <end position="1191"/>
    </location>
</feature>
<dbReference type="FunFam" id="1.10.1410.10:FF:000006">
    <property type="entry name" value="Nucleolar protein 6"/>
    <property type="match status" value="1"/>
</dbReference>
<dbReference type="InterPro" id="IPR035367">
    <property type="entry name" value="Nrap_D2"/>
</dbReference>
<dbReference type="Pfam" id="PF17406">
    <property type="entry name" value="Nrap_D5"/>
    <property type="match status" value="1"/>
</dbReference>
<comment type="function">
    <text evidence="8">Part of the small subunit (SSU) processome, first precursor of the small eukaryotic ribosomal subunit. During the assembly of the SSU processome in the nucleolus, many ribosome biogenesis factors, an RNA chaperone and ribosomal proteins associate with the nascent pre-rRNA and work in concert to generate RNA folding, modifications, rearrangements and cleavage as well as targeted degradation of pre-ribosomal RNA by the RNA exosome.</text>
</comment>
<dbReference type="GO" id="GO:0005694">
    <property type="term" value="C:chromosome"/>
    <property type="evidence" value="ECO:0007669"/>
    <property type="project" value="UniProtKB-SubCell"/>
</dbReference>
<keyword evidence="7 10" id="KW-0539">Nucleus</keyword>
<dbReference type="Proteomes" id="UP000075881">
    <property type="component" value="Unassembled WGS sequence"/>
</dbReference>
<evidence type="ECO:0000256" key="6">
    <source>
        <dbReference type="ARBA" id="ARBA00022884"/>
    </source>
</evidence>
<dbReference type="Pfam" id="PF17403">
    <property type="entry name" value="Nrap_D2"/>
    <property type="match status" value="1"/>
</dbReference>
<evidence type="ECO:0000259" key="12">
    <source>
        <dbReference type="Pfam" id="PF03813"/>
    </source>
</evidence>
<evidence type="ECO:0000256" key="9">
    <source>
        <dbReference type="ARBA" id="ARBA00035020"/>
    </source>
</evidence>
<dbReference type="Pfam" id="PF17404">
    <property type="entry name" value="Nrap_D3"/>
    <property type="match status" value="1"/>
</dbReference>
<keyword evidence="6 10" id="KW-0694">RNA-binding</keyword>
<comment type="subunit">
    <text evidence="9">Part of the small subunit (SSU) processome, composed of more than 70 proteins and the RNA chaperone small nucleolar RNA (snoRNA) U3.</text>
</comment>
<feature type="domain" description="Nrap protein" evidence="16">
    <location>
        <begin position="908"/>
        <end position="1061"/>
    </location>
</feature>
<dbReference type="InterPro" id="IPR005554">
    <property type="entry name" value="NOL6/Upt22"/>
</dbReference>
<evidence type="ECO:0000313" key="18">
    <source>
        <dbReference type="EnsemblMetazoa" id="ACHR006694-PA"/>
    </source>
</evidence>
<evidence type="ECO:0000256" key="2">
    <source>
        <dbReference type="ARBA" id="ARBA00004604"/>
    </source>
</evidence>
<feature type="region of interest" description="Disordered" evidence="11">
    <location>
        <begin position="1"/>
        <end position="107"/>
    </location>
</feature>
<evidence type="ECO:0000256" key="10">
    <source>
        <dbReference type="RuleBase" id="RU364032"/>
    </source>
</evidence>
<evidence type="ECO:0000256" key="4">
    <source>
        <dbReference type="ARBA" id="ARBA00016437"/>
    </source>
</evidence>
<proteinExistence type="inferred from homology"/>
<dbReference type="InterPro" id="IPR035082">
    <property type="entry name" value="Nrap_D1"/>
</dbReference>
<evidence type="ECO:0000256" key="3">
    <source>
        <dbReference type="ARBA" id="ARBA00006674"/>
    </source>
</evidence>
<dbReference type="InterPro" id="IPR035370">
    <property type="entry name" value="Nrap_D5"/>
</dbReference>
<evidence type="ECO:0000256" key="8">
    <source>
        <dbReference type="ARBA" id="ARBA00035000"/>
    </source>
</evidence>
<name>A0A182K7F9_9DIPT</name>
<reference evidence="18" key="2">
    <citation type="submission" date="2020-05" db="UniProtKB">
        <authorList>
            <consortium name="EnsemblMetazoa"/>
        </authorList>
    </citation>
    <scope>IDENTIFICATION</scope>
    <source>
        <strain evidence="18">ACHKN1017</strain>
    </source>
</reference>
<dbReference type="PANTHER" id="PTHR17972">
    <property type="entry name" value="NUCLEOLAR RNA-ASSOCIATED PROTEIN"/>
    <property type="match status" value="1"/>
</dbReference>
<dbReference type="Pfam" id="PF17407">
    <property type="entry name" value="Nrap_D6"/>
    <property type="match status" value="1"/>
</dbReference>
<evidence type="ECO:0000259" key="15">
    <source>
        <dbReference type="Pfam" id="PF17405"/>
    </source>
</evidence>
<evidence type="ECO:0000256" key="5">
    <source>
        <dbReference type="ARBA" id="ARBA00022454"/>
    </source>
</evidence>
<keyword evidence="5" id="KW-0158">Chromosome</keyword>
<feature type="domain" description="Nrap protein" evidence="15">
    <location>
        <begin position="714"/>
        <end position="905"/>
    </location>
</feature>
<evidence type="ECO:0000256" key="1">
    <source>
        <dbReference type="ARBA" id="ARBA00004286"/>
    </source>
</evidence>
<dbReference type="VEuPathDB" id="VectorBase:ACHR006694"/>
<dbReference type="AlphaFoldDB" id="A0A182K7F9"/>